<comment type="caution">
    <text evidence="1">The sequence shown here is derived from an EMBL/GenBank/DDBJ whole genome shotgun (WGS) entry which is preliminary data.</text>
</comment>
<dbReference type="RefSeq" id="WP_171781449.1">
    <property type="nucleotide sequence ID" value="NZ_BKBC01000055.1"/>
</dbReference>
<name>A0A512TQW0_CLOBU</name>
<evidence type="ECO:0000313" key="1">
    <source>
        <dbReference type="EMBL" id="GEQ22642.1"/>
    </source>
</evidence>
<gene>
    <name evidence="1" type="ORF">CBU02nite_31480</name>
</gene>
<reference evidence="1 2" key="1">
    <citation type="submission" date="2019-07" db="EMBL/GenBank/DDBJ databases">
        <title>Whole genome shotgun sequence of Clostridium butyricum NBRC 3858.</title>
        <authorList>
            <person name="Hosoyama A."/>
            <person name="Uohara A."/>
            <person name="Ohji S."/>
            <person name="Ichikawa N."/>
        </authorList>
    </citation>
    <scope>NUCLEOTIDE SEQUENCE [LARGE SCALE GENOMIC DNA]</scope>
    <source>
        <strain evidence="1 2">NBRC 3858</strain>
    </source>
</reference>
<sequence length="57" mass="7261">MRYFTFTKWLTTKESFNSLTHYKQWLSFLSKDEAQKTDLYYHEKYSHWQKCLQNEWD</sequence>
<dbReference type="AlphaFoldDB" id="A0A512TQW0"/>
<organism evidence="1 2">
    <name type="scientific">Clostridium butyricum</name>
    <dbReference type="NCBI Taxonomy" id="1492"/>
    <lineage>
        <taxon>Bacteria</taxon>
        <taxon>Bacillati</taxon>
        <taxon>Bacillota</taxon>
        <taxon>Clostridia</taxon>
        <taxon>Eubacteriales</taxon>
        <taxon>Clostridiaceae</taxon>
        <taxon>Clostridium</taxon>
    </lineage>
</organism>
<dbReference type="EMBL" id="BKBC01000055">
    <property type="protein sequence ID" value="GEQ22642.1"/>
    <property type="molecule type" value="Genomic_DNA"/>
</dbReference>
<accession>A0A512TQW0</accession>
<evidence type="ECO:0000313" key="2">
    <source>
        <dbReference type="Proteomes" id="UP000321089"/>
    </source>
</evidence>
<dbReference type="Proteomes" id="UP000321089">
    <property type="component" value="Unassembled WGS sequence"/>
</dbReference>
<protein>
    <submittedName>
        <fullName evidence="1">Uncharacterized protein</fullName>
    </submittedName>
</protein>
<proteinExistence type="predicted"/>